<dbReference type="Proteomes" id="UP001173174">
    <property type="component" value="Unassembled WGS sequence"/>
</dbReference>
<dbReference type="InterPro" id="IPR026487">
    <property type="entry name" value="CHP04141"/>
</dbReference>
<protein>
    <submittedName>
        <fullName evidence="1">TIGR04141 family sporadically distributed protein</fullName>
    </submittedName>
</protein>
<accession>A0AAW7KPN1</accession>
<evidence type="ECO:0000313" key="1">
    <source>
        <dbReference type="EMBL" id="MDN3193932.1"/>
    </source>
</evidence>
<evidence type="ECO:0000313" key="2">
    <source>
        <dbReference type="Proteomes" id="UP001173174"/>
    </source>
</evidence>
<gene>
    <name evidence="1" type="ORF">P0E79_15805</name>
</gene>
<proteinExistence type="predicted"/>
<dbReference type="AlphaFoldDB" id="A0AAW7KPN1"/>
<reference evidence="1" key="1">
    <citation type="journal article" date="2023" name="Pathogens">
        <title>Prevalence of Enterococcus spp. and the Whole-Genome Characteristics of Enterococcus faecium and Enterococcus faecalis Strains Isolated from Free-Living Birds in Poland.</title>
        <authorList>
            <person name="Kwit R."/>
            <person name="Zajac M."/>
            <person name="Smialowska-Weglinska A."/>
            <person name="Skarzynska M."/>
            <person name="Bomba A."/>
            <person name="Lalak A."/>
            <person name="Skrzypiec E."/>
            <person name="Wojdat D."/>
            <person name="Koza W."/>
            <person name="Mikos-Wojewoda E."/>
            <person name="Pasim P."/>
            <person name="Skora M."/>
            <person name="Polak M."/>
            <person name="Wiacek J."/>
            <person name="Wasyl D."/>
        </authorList>
    </citation>
    <scope>NUCLEOTIDE SEQUENCE</scope>
    <source>
        <strain evidence="1">691B_2</strain>
    </source>
</reference>
<dbReference type="NCBIfam" id="TIGR04141">
    <property type="entry name" value="TIGR04141 family sporadically distributed protein"/>
    <property type="match status" value="1"/>
</dbReference>
<dbReference type="RefSeq" id="WP_033789360.1">
    <property type="nucleotide sequence ID" value="NZ_CAAKOF010000007.1"/>
</dbReference>
<organism evidence="1 2">
    <name type="scientific">Enterococcus faecalis</name>
    <name type="common">Streptococcus faecalis</name>
    <dbReference type="NCBI Taxonomy" id="1351"/>
    <lineage>
        <taxon>Bacteria</taxon>
        <taxon>Bacillati</taxon>
        <taxon>Bacillota</taxon>
        <taxon>Bacilli</taxon>
        <taxon>Lactobacillales</taxon>
        <taxon>Enterococcaceae</taxon>
        <taxon>Enterococcus</taxon>
    </lineage>
</organism>
<comment type="caution">
    <text evidence="1">The sequence shown here is derived from an EMBL/GenBank/DDBJ whole genome shotgun (WGS) entry which is preliminary data.</text>
</comment>
<dbReference type="EMBL" id="JAREWH010000063">
    <property type="protein sequence ID" value="MDN3193932.1"/>
    <property type="molecule type" value="Genomic_DNA"/>
</dbReference>
<dbReference type="Pfam" id="PF19614">
    <property type="entry name" value="DUF6119"/>
    <property type="match status" value="1"/>
</dbReference>
<sequence>MKVNLYKILTEKKEEFFEQINLEYKMESDEVRQYRQKSVHIQLYIDRNNLEGTPKWQWIIDELTEGIHLKTYGAPKGILTVSLDDELYAFSFSHAHHCVHKFADKEFAFRFARKLDYKEVKRTAKAAPHSSKVKMIDAFKDNKYFDFDSGEAYLKVKATQKLPRDFGIYKENIEIGDALSVELKNDCLTHMLALVFYAKRIITSEKEEIKIPLLKKLDKNDDNLIKKLDGKLIKKIIDGETPIYFSDFDIIGNIESFNDYSTEYTVHYLNRKPVFLDGFDINDLRMFIEKNKLIGEDIFKIFIGKEIEGKRKKYEIKKILDYTDEEERYTLLNGEWYSYNNDYLDYLNDSLSEIPVIYNPEYDFSKKRHETFCAKKYEEEKNRSDFTGKTKKEIKESIKRKYYKERVYNLLLAEENEHLENYDRQLTKLSNNEDIEIADIYCKETQTLFAVKIGDASSKLSYAVTQSLASLDIIRSGLVKDIPSVEKIGLWLVLDKKTKLIEREKGIPDLTYLKMFLFKNYLDNWKKHVLYSSKKPVIYINYMIE</sequence>
<name>A0AAW7KPN1_ENTFL</name>
<reference evidence="1" key="2">
    <citation type="submission" date="2023-03" db="EMBL/GenBank/DDBJ databases">
        <authorList>
            <person name="Zajac M."/>
            <person name="Kwit R."/>
            <person name="Wasyl D."/>
        </authorList>
    </citation>
    <scope>NUCLEOTIDE SEQUENCE</scope>
    <source>
        <strain evidence="1">691B_2</strain>
    </source>
</reference>